<dbReference type="EMBL" id="CP021780">
    <property type="protein sequence ID" value="ASA24050.1"/>
    <property type="molecule type" value="Genomic_DNA"/>
</dbReference>
<dbReference type="PANTHER" id="PTHR37812:SF1">
    <property type="entry name" value="MU-LIKE PROPHAGE FLUMU PROTEIN C"/>
    <property type="match status" value="1"/>
</dbReference>
<dbReference type="InterPro" id="IPR049739">
    <property type="entry name" value="YraL-like"/>
</dbReference>
<organism evidence="1 2">
    <name type="scientific">Paenibacillus donghaensis</name>
    <dbReference type="NCBI Taxonomy" id="414771"/>
    <lineage>
        <taxon>Bacteria</taxon>
        <taxon>Bacillati</taxon>
        <taxon>Bacillota</taxon>
        <taxon>Bacilli</taxon>
        <taxon>Bacillales</taxon>
        <taxon>Paenibacillaceae</taxon>
        <taxon>Paenibacillus</taxon>
    </lineage>
</organism>
<dbReference type="InterPro" id="IPR052411">
    <property type="entry name" value="c-mor_Regulatory_Protein"/>
</dbReference>
<gene>
    <name evidence="1" type="ORF">B9T62_26665</name>
</gene>
<protein>
    <recommendedName>
        <fullName evidence="3">Mor transcription activator domain-containing protein</fullName>
    </recommendedName>
</protein>
<dbReference type="AlphaFoldDB" id="A0A2Z2KKZ0"/>
<dbReference type="InterPro" id="IPR009057">
    <property type="entry name" value="Homeodomain-like_sf"/>
</dbReference>
<accession>A0A2Z2KKZ0</accession>
<proteinExistence type="predicted"/>
<dbReference type="NCBIfam" id="NF040785">
    <property type="entry name" value="CD3324_fam"/>
    <property type="match status" value="1"/>
</dbReference>
<dbReference type="RefSeq" id="WP_087918033.1">
    <property type="nucleotide sequence ID" value="NZ_CP021780.1"/>
</dbReference>
<dbReference type="OrthoDB" id="9800398at2"/>
<sequence>MKYVNADQVFPEPLLKEIQKYVNGGMVYIPTAAPLRKKWGEKSGSRRYLNERNADIRLRFSSGESIDRLSERFGLSDHSIKKIVYRK</sequence>
<name>A0A2Z2KKZ0_9BACL</name>
<dbReference type="Proteomes" id="UP000249890">
    <property type="component" value="Chromosome"/>
</dbReference>
<evidence type="ECO:0000313" key="2">
    <source>
        <dbReference type="Proteomes" id="UP000249890"/>
    </source>
</evidence>
<dbReference type="KEGG" id="pdh:B9T62_26665"/>
<evidence type="ECO:0008006" key="3">
    <source>
        <dbReference type="Google" id="ProtNLM"/>
    </source>
</evidence>
<keyword evidence="2" id="KW-1185">Reference proteome</keyword>
<reference evidence="1 2" key="1">
    <citation type="submission" date="2017-06" db="EMBL/GenBank/DDBJ databases">
        <title>Complete genome sequence of Paenibacillus donghaensis KCTC 13049T isolated from East Sea sediment, South Korea.</title>
        <authorList>
            <person name="Jung B.K."/>
            <person name="Hong S.-J."/>
            <person name="Shin J.-H."/>
        </authorList>
    </citation>
    <scope>NUCLEOTIDE SEQUENCE [LARGE SCALE GENOMIC DNA]</scope>
    <source>
        <strain evidence="1 2">KCTC 13049</strain>
    </source>
</reference>
<dbReference type="SUPFAM" id="SSF46689">
    <property type="entry name" value="Homeodomain-like"/>
    <property type="match status" value="1"/>
</dbReference>
<evidence type="ECO:0000313" key="1">
    <source>
        <dbReference type="EMBL" id="ASA24050.1"/>
    </source>
</evidence>
<dbReference type="PANTHER" id="PTHR37812">
    <property type="entry name" value="MU-LIKE PROPHAGE FLUMU PROTEIN C"/>
    <property type="match status" value="1"/>
</dbReference>